<feature type="transmembrane region" description="Helical" evidence="1">
    <location>
        <begin position="200"/>
        <end position="222"/>
    </location>
</feature>
<name>A0ABT6FQ61_9FLAO</name>
<gene>
    <name evidence="2" type="ORF">OSR52_05855</name>
</gene>
<accession>A0ABT6FQ61</accession>
<keyword evidence="1" id="KW-0472">Membrane</keyword>
<feature type="transmembrane region" description="Helical" evidence="1">
    <location>
        <begin position="168"/>
        <end position="188"/>
    </location>
</feature>
<dbReference type="Proteomes" id="UP001153642">
    <property type="component" value="Unassembled WGS sequence"/>
</dbReference>
<evidence type="ECO:0000256" key="1">
    <source>
        <dbReference type="SAM" id="Phobius"/>
    </source>
</evidence>
<dbReference type="RefSeq" id="WP_277899342.1">
    <property type="nucleotide sequence ID" value="NZ_JAPMUA010000002.1"/>
</dbReference>
<keyword evidence="1" id="KW-1133">Transmembrane helix</keyword>
<comment type="caution">
    <text evidence="2">The sequence shown here is derived from an EMBL/GenBank/DDBJ whole genome shotgun (WGS) entry which is preliminary data.</text>
</comment>
<evidence type="ECO:0000313" key="3">
    <source>
        <dbReference type="Proteomes" id="UP001153642"/>
    </source>
</evidence>
<reference evidence="2" key="1">
    <citation type="submission" date="2022-11" db="EMBL/GenBank/DDBJ databases">
        <title>High-quality draft genome sequence of Galbibacter sp. strain CMA-7.</title>
        <authorList>
            <person name="Wei L."/>
            <person name="Dong C."/>
            <person name="Shao Z."/>
        </authorList>
    </citation>
    <scope>NUCLEOTIDE SEQUENCE</scope>
    <source>
        <strain evidence="2">CMA-7</strain>
    </source>
</reference>
<protein>
    <submittedName>
        <fullName evidence="2">Uncharacterized protein</fullName>
    </submittedName>
</protein>
<keyword evidence="3" id="KW-1185">Reference proteome</keyword>
<dbReference type="EMBL" id="JAPMUA010000002">
    <property type="protein sequence ID" value="MDG3585388.1"/>
    <property type="molecule type" value="Genomic_DNA"/>
</dbReference>
<evidence type="ECO:0000313" key="2">
    <source>
        <dbReference type="EMBL" id="MDG3585388.1"/>
    </source>
</evidence>
<sequence length="238" mass="28182">MLKRTNIEERLKVYRNKTTNEDDVLKQVRAILKEDSAKNKAISKTLADPQEKEHNDFNFDLLESGKIYHINQIQKICIDYRLRFLSSKYFKGKFPQEAIYSIKKLEKEHKTTLNGFKIIAPSKLFKLENADDPLLFAPLGNDYFYLVHKWGNDLHPLRKLLVLPFRNFITLTILVLLVSWLLTLLMPIEMFTHEKNSSYFWILFFFMFKMVASITIFYGVALGKNFNYAIWKSKYFNA</sequence>
<proteinExistence type="predicted"/>
<keyword evidence="1" id="KW-0812">Transmembrane</keyword>
<organism evidence="2 3">
    <name type="scientific">Galbibacter pacificus</name>
    <dbReference type="NCBI Taxonomy" id="2996052"/>
    <lineage>
        <taxon>Bacteria</taxon>
        <taxon>Pseudomonadati</taxon>
        <taxon>Bacteroidota</taxon>
        <taxon>Flavobacteriia</taxon>
        <taxon>Flavobacteriales</taxon>
        <taxon>Flavobacteriaceae</taxon>
        <taxon>Galbibacter</taxon>
    </lineage>
</organism>